<evidence type="ECO:0000256" key="5">
    <source>
        <dbReference type="ARBA" id="ARBA00023014"/>
    </source>
</evidence>
<comment type="similarity">
    <text evidence="6">Belongs to the Mrp/NBP35 ATP-binding proteins family.</text>
</comment>
<keyword evidence="5 6" id="KW-0411">Iron-sulfur</keyword>
<dbReference type="PATRIC" id="fig|883161.3.peg.1682"/>
<organism evidence="8 9">
    <name type="scientific">Propionimicrobium lymphophilum ACS-093-V-SCH5</name>
    <dbReference type="NCBI Taxonomy" id="883161"/>
    <lineage>
        <taxon>Bacteria</taxon>
        <taxon>Bacillati</taxon>
        <taxon>Actinomycetota</taxon>
        <taxon>Actinomycetes</taxon>
        <taxon>Propionibacteriales</taxon>
        <taxon>Propionibacteriaceae</taxon>
        <taxon>Propionimicrobium</taxon>
    </lineage>
</organism>
<dbReference type="GO" id="GO:0005524">
    <property type="term" value="F:ATP binding"/>
    <property type="evidence" value="ECO:0007669"/>
    <property type="project" value="UniProtKB-UniRule"/>
</dbReference>
<dbReference type="HAMAP" id="MF_02040">
    <property type="entry name" value="Mrp_NBP35"/>
    <property type="match status" value="1"/>
</dbReference>
<reference evidence="8 9" key="1">
    <citation type="submission" date="2013-04" db="EMBL/GenBank/DDBJ databases">
        <title>The Genome Sequence of Propionimicrobium lymphophilum ACS-093-V-SCH5.</title>
        <authorList>
            <consortium name="The Broad Institute Genomics Platform"/>
            <person name="Earl A."/>
            <person name="Ward D."/>
            <person name="Feldgarden M."/>
            <person name="Gevers D."/>
            <person name="Saerens B."/>
            <person name="Vaneechoutte M."/>
            <person name="Walker B."/>
            <person name="Young S."/>
            <person name="Zeng Q."/>
            <person name="Gargeya S."/>
            <person name="Fitzgerald M."/>
            <person name="Haas B."/>
            <person name="Abouelleil A."/>
            <person name="Allen A.W."/>
            <person name="Alvarado L."/>
            <person name="Arachchi H.M."/>
            <person name="Berlin A.M."/>
            <person name="Chapman S.B."/>
            <person name="Gainer-Dewar J."/>
            <person name="Goldberg J."/>
            <person name="Griggs A."/>
            <person name="Gujja S."/>
            <person name="Hansen M."/>
            <person name="Howarth C."/>
            <person name="Imamovic A."/>
            <person name="Ireland A."/>
            <person name="Larimer J."/>
            <person name="McCowan C."/>
            <person name="Murphy C."/>
            <person name="Pearson M."/>
            <person name="Poon T.W."/>
            <person name="Priest M."/>
            <person name="Roberts A."/>
            <person name="Saif S."/>
            <person name="Shea T."/>
            <person name="Sisk P."/>
            <person name="Sykes S."/>
            <person name="Wortman J."/>
            <person name="Nusbaum C."/>
            <person name="Birren B."/>
        </authorList>
    </citation>
    <scope>NUCLEOTIDE SEQUENCE [LARGE SCALE GENOMIC DNA]</scope>
    <source>
        <strain evidence="8 9">ACS-093-V-SCH5</strain>
    </source>
</reference>
<dbReference type="Pfam" id="PF01883">
    <property type="entry name" value="FeS_assembly_P"/>
    <property type="match status" value="1"/>
</dbReference>
<dbReference type="PANTHER" id="PTHR42961:SF2">
    <property type="entry name" value="IRON-SULFUR PROTEIN NUBPL"/>
    <property type="match status" value="1"/>
</dbReference>
<keyword evidence="1 6" id="KW-0479">Metal-binding</keyword>
<dbReference type="CDD" id="cd02037">
    <property type="entry name" value="Mrp_NBP35"/>
    <property type="match status" value="1"/>
</dbReference>
<dbReference type="EMBL" id="AGZR01000009">
    <property type="protein sequence ID" value="EPD32132.1"/>
    <property type="molecule type" value="Genomic_DNA"/>
</dbReference>
<protein>
    <recommendedName>
        <fullName evidence="6">Iron-sulfur cluster carrier protein</fullName>
    </recommendedName>
</protein>
<comment type="function">
    <text evidence="6">Binds and transfers iron-sulfur (Fe-S) clusters to target apoproteins. Can hydrolyze ATP.</text>
</comment>
<dbReference type="InterPro" id="IPR033756">
    <property type="entry name" value="YlxH/NBP35"/>
</dbReference>
<dbReference type="PANTHER" id="PTHR42961">
    <property type="entry name" value="IRON-SULFUR PROTEIN NUBPL"/>
    <property type="match status" value="1"/>
</dbReference>
<keyword evidence="4 6" id="KW-0408">Iron</keyword>
<dbReference type="InterPro" id="IPR019591">
    <property type="entry name" value="Mrp/NBP35_ATP-bd"/>
</dbReference>
<evidence type="ECO:0000256" key="1">
    <source>
        <dbReference type="ARBA" id="ARBA00022723"/>
    </source>
</evidence>
<dbReference type="SUPFAM" id="SSF52540">
    <property type="entry name" value="P-loop containing nucleoside triphosphate hydrolases"/>
    <property type="match status" value="1"/>
</dbReference>
<keyword evidence="2 6" id="KW-0547">Nucleotide-binding</keyword>
<keyword evidence="9" id="KW-1185">Reference proteome</keyword>
<keyword evidence="6" id="KW-0378">Hydrolase</keyword>
<dbReference type="InterPro" id="IPR044304">
    <property type="entry name" value="NUBPL-like"/>
</dbReference>
<evidence type="ECO:0000256" key="2">
    <source>
        <dbReference type="ARBA" id="ARBA00022741"/>
    </source>
</evidence>
<dbReference type="GO" id="GO:0016226">
    <property type="term" value="P:iron-sulfur cluster assembly"/>
    <property type="evidence" value="ECO:0007669"/>
    <property type="project" value="InterPro"/>
</dbReference>
<dbReference type="RefSeq" id="WP_016456507.1">
    <property type="nucleotide sequence ID" value="NZ_KE150269.1"/>
</dbReference>
<dbReference type="GO" id="GO:0046872">
    <property type="term" value="F:metal ion binding"/>
    <property type="evidence" value="ECO:0007669"/>
    <property type="project" value="UniProtKB-KW"/>
</dbReference>
<dbReference type="GO" id="GO:0016887">
    <property type="term" value="F:ATP hydrolysis activity"/>
    <property type="evidence" value="ECO:0007669"/>
    <property type="project" value="UniProtKB-UniRule"/>
</dbReference>
<evidence type="ECO:0000259" key="7">
    <source>
        <dbReference type="Pfam" id="PF01883"/>
    </source>
</evidence>
<evidence type="ECO:0000256" key="3">
    <source>
        <dbReference type="ARBA" id="ARBA00022840"/>
    </source>
</evidence>
<evidence type="ECO:0000313" key="8">
    <source>
        <dbReference type="EMBL" id="EPD32132.1"/>
    </source>
</evidence>
<dbReference type="Proteomes" id="UP000014417">
    <property type="component" value="Unassembled WGS sequence"/>
</dbReference>
<dbReference type="STRING" id="883161.HMPREF9306_01696"/>
<evidence type="ECO:0000256" key="4">
    <source>
        <dbReference type="ARBA" id="ARBA00023004"/>
    </source>
</evidence>
<dbReference type="SUPFAM" id="SSF117916">
    <property type="entry name" value="Fe-S cluster assembly (FSCA) domain-like"/>
    <property type="match status" value="1"/>
</dbReference>
<accession>S2WHK7</accession>
<evidence type="ECO:0000313" key="9">
    <source>
        <dbReference type="Proteomes" id="UP000014417"/>
    </source>
</evidence>
<dbReference type="Gene3D" id="3.30.300.130">
    <property type="entry name" value="Fe-S cluster assembly (FSCA)"/>
    <property type="match status" value="1"/>
</dbReference>
<comment type="caution">
    <text evidence="8">The sequence shown here is derived from an EMBL/GenBank/DDBJ whole genome shotgun (WGS) entry which is preliminary data.</text>
</comment>
<dbReference type="GO" id="GO:0051539">
    <property type="term" value="F:4 iron, 4 sulfur cluster binding"/>
    <property type="evidence" value="ECO:0007669"/>
    <property type="project" value="TreeGrafter"/>
</dbReference>
<comment type="subunit">
    <text evidence="6">Homodimer.</text>
</comment>
<proteinExistence type="inferred from homology"/>
<feature type="binding site" evidence="6">
    <location>
        <begin position="120"/>
        <end position="127"/>
    </location>
    <ligand>
        <name>ATP</name>
        <dbReference type="ChEBI" id="CHEBI:30616"/>
    </ligand>
</feature>
<dbReference type="AlphaFoldDB" id="S2WHK7"/>
<dbReference type="Gene3D" id="3.40.50.300">
    <property type="entry name" value="P-loop containing nucleotide triphosphate hydrolases"/>
    <property type="match status" value="1"/>
</dbReference>
<dbReference type="InterPro" id="IPR002744">
    <property type="entry name" value="MIP18-like"/>
</dbReference>
<gene>
    <name evidence="8" type="ORF">HMPREF9306_01696</name>
</gene>
<dbReference type="HOGENOM" id="CLU_024839_0_0_11"/>
<keyword evidence="3 6" id="KW-0067">ATP-binding</keyword>
<evidence type="ECO:0000256" key="6">
    <source>
        <dbReference type="HAMAP-Rule" id="MF_02040"/>
    </source>
</evidence>
<dbReference type="Pfam" id="PF10609">
    <property type="entry name" value="ParA"/>
    <property type="match status" value="1"/>
</dbReference>
<dbReference type="InterPro" id="IPR027417">
    <property type="entry name" value="P-loop_NTPase"/>
</dbReference>
<sequence length="391" mass="41825">MSDLNKSVWEALTTVIDPEINRPITELNMIDNLTVTDDGDVEVTILLTIAGCPLSNTIENDAKTAIEQVPGVKSVKVHMGAMTDQQRKELTTKLRGDKPENQIIFNKPGNMTRVIVVASGKGGVGKSSVTVNLALALARLGRKVGLLDADIYGHSVPDLMGITDARPTVMDNMIMPVPVRMEATDGVEAQVQVISMGMLKERRDQVIAWRGPILDRAITQLLADVFWGDLDYFLIDLPPGTGDVAMTIGQKLPGSEMVVVTTPQSSVAEVSERAGTMGSMLNQNALGVIENMSWLETTCPHCHEPFKLELYGSGGGAQVSDALTDKFAKPVPLLAQIPMDQLVALGGEKGTPIVMGAPDRPAGAAFIELAKQIAKTKKSIVGKPLNLGVQN</sequence>
<name>S2WHK7_9ACTN</name>
<dbReference type="InterPro" id="IPR034904">
    <property type="entry name" value="FSCA_dom_sf"/>
</dbReference>
<feature type="domain" description="MIP18 family-like" evidence="7">
    <location>
        <begin position="7"/>
        <end position="77"/>
    </location>
</feature>
<dbReference type="GO" id="GO:0140663">
    <property type="term" value="F:ATP-dependent FeS chaperone activity"/>
    <property type="evidence" value="ECO:0007669"/>
    <property type="project" value="InterPro"/>
</dbReference>